<feature type="compositionally biased region" description="Basic and acidic residues" evidence="8">
    <location>
        <begin position="19"/>
        <end position="30"/>
    </location>
</feature>
<dbReference type="OrthoDB" id="4092914at2759"/>
<dbReference type="GO" id="GO:0016592">
    <property type="term" value="C:mediator complex"/>
    <property type="evidence" value="ECO:0007669"/>
    <property type="project" value="InterPro"/>
</dbReference>
<evidence type="ECO:0000256" key="4">
    <source>
        <dbReference type="ARBA" id="ARBA00023159"/>
    </source>
</evidence>
<evidence type="ECO:0000313" key="9">
    <source>
        <dbReference type="EMBL" id="SGZ47360.1"/>
    </source>
</evidence>
<evidence type="ECO:0000256" key="1">
    <source>
        <dbReference type="ARBA" id="ARBA00004123"/>
    </source>
</evidence>
<evidence type="ECO:0000256" key="5">
    <source>
        <dbReference type="ARBA" id="ARBA00023163"/>
    </source>
</evidence>
<keyword evidence="5 7" id="KW-0804">Transcription</keyword>
<evidence type="ECO:0000256" key="2">
    <source>
        <dbReference type="ARBA" id="ARBA00008089"/>
    </source>
</evidence>
<organism evidence="9 10">
    <name type="scientific">Sungouiella intermedia</name>
    <dbReference type="NCBI Taxonomy" id="45354"/>
    <lineage>
        <taxon>Eukaryota</taxon>
        <taxon>Fungi</taxon>
        <taxon>Dikarya</taxon>
        <taxon>Ascomycota</taxon>
        <taxon>Saccharomycotina</taxon>
        <taxon>Pichiomycetes</taxon>
        <taxon>Metschnikowiaceae</taxon>
        <taxon>Sungouiella</taxon>
    </lineage>
</organism>
<name>A0A1L0D6B1_9ASCO</name>
<dbReference type="GO" id="GO:0006357">
    <property type="term" value="P:regulation of transcription by RNA polymerase II"/>
    <property type="evidence" value="ECO:0007669"/>
    <property type="project" value="InterPro"/>
</dbReference>
<sequence>MSAKGLGIIERGGSPQAEQSKKSPLRREVSDSDSDEVDPLQKLGDIELLPDLFALLQSLEKGDVQPKDFNNNAGTMRLKVNNVRQYLQEVDGICETVNEREKKIKTIEESNEKKVEFLSQFRERVLTDLGKLG</sequence>
<comment type="function">
    <text evidence="7">Component of the Mediator complex, a coactivator involved in the regulated transcription of nearly all RNA polymerase II-dependent genes. Mediator functions as a bridge to convey information from gene-specific regulatory proteins to the basal RNA polymerase II transcription machinery. Mediator is recruited to promoters by direct interactions with regulatory proteins and serves as a scaffold for the assembly of a functional preinitiation complex with RNA polymerase II and the general transcription factors.</text>
</comment>
<evidence type="ECO:0000256" key="8">
    <source>
        <dbReference type="SAM" id="MobiDB-lite"/>
    </source>
</evidence>
<dbReference type="EMBL" id="LT635756">
    <property type="protein sequence ID" value="SGZ47360.1"/>
    <property type="molecule type" value="Genomic_DNA"/>
</dbReference>
<dbReference type="AlphaFoldDB" id="A0A1L0D6B1"/>
<dbReference type="Proteomes" id="UP000182334">
    <property type="component" value="Chromosome I"/>
</dbReference>
<dbReference type="InterPro" id="IPR011425">
    <property type="entry name" value="Med9"/>
</dbReference>
<keyword evidence="6 7" id="KW-0539">Nucleus</keyword>
<protein>
    <recommendedName>
        <fullName evidence="7">Mediator of RNA polymerase II transcription subunit 9</fullName>
    </recommendedName>
    <alternativeName>
        <fullName evidence="7">Mediator complex subunit 9</fullName>
    </alternativeName>
</protein>
<gene>
    <name evidence="7" type="primary">MED9</name>
    <name evidence="9" type="ORF">SAMEA4029010_CIC11G00000003604</name>
</gene>
<feature type="region of interest" description="Disordered" evidence="8">
    <location>
        <begin position="1"/>
        <end position="37"/>
    </location>
</feature>
<comment type="subunit">
    <text evidence="7">Component of the Mediator complex.</text>
</comment>
<proteinExistence type="inferred from homology"/>
<evidence type="ECO:0000256" key="6">
    <source>
        <dbReference type="ARBA" id="ARBA00023242"/>
    </source>
</evidence>
<dbReference type="GO" id="GO:0003712">
    <property type="term" value="F:transcription coregulator activity"/>
    <property type="evidence" value="ECO:0007669"/>
    <property type="project" value="InterPro"/>
</dbReference>
<keyword evidence="3 7" id="KW-0805">Transcription regulation</keyword>
<accession>A0A1L0D6B1</accession>
<keyword evidence="10" id="KW-1185">Reference proteome</keyword>
<comment type="subcellular location">
    <subcellularLocation>
        <location evidence="1 7">Nucleus</location>
    </subcellularLocation>
</comment>
<comment type="similarity">
    <text evidence="2 7">Belongs to the Mediator complex subunit 9 family.</text>
</comment>
<evidence type="ECO:0000313" key="10">
    <source>
        <dbReference type="Proteomes" id="UP000182334"/>
    </source>
</evidence>
<keyword evidence="4 7" id="KW-0010">Activator</keyword>
<evidence type="ECO:0000256" key="3">
    <source>
        <dbReference type="ARBA" id="ARBA00023015"/>
    </source>
</evidence>
<evidence type="ECO:0000256" key="7">
    <source>
        <dbReference type="RuleBase" id="RU364145"/>
    </source>
</evidence>
<reference evidence="9 10" key="1">
    <citation type="submission" date="2016-10" db="EMBL/GenBank/DDBJ databases">
        <authorList>
            <person name="de Groot N.N."/>
        </authorList>
    </citation>
    <scope>NUCLEOTIDE SEQUENCE [LARGE SCALE GENOMIC DNA]</scope>
    <source>
        <strain evidence="9 10">CBS 141442</strain>
    </source>
</reference>
<dbReference type="Pfam" id="PF07544">
    <property type="entry name" value="Med9"/>
    <property type="match status" value="1"/>
</dbReference>